<evidence type="ECO:0000313" key="2">
    <source>
        <dbReference type="Proteomes" id="UP000789920"/>
    </source>
</evidence>
<comment type="caution">
    <text evidence="1">The sequence shown here is derived from an EMBL/GenBank/DDBJ whole genome shotgun (WGS) entry which is preliminary data.</text>
</comment>
<dbReference type="EMBL" id="CAJVQC010050649">
    <property type="protein sequence ID" value="CAG8789350.1"/>
    <property type="molecule type" value="Genomic_DNA"/>
</dbReference>
<evidence type="ECO:0000313" key="1">
    <source>
        <dbReference type="EMBL" id="CAG8789350.1"/>
    </source>
</evidence>
<keyword evidence="2" id="KW-1185">Reference proteome</keyword>
<proteinExistence type="predicted"/>
<gene>
    <name evidence="1" type="ORF">RPERSI_LOCUS18871</name>
</gene>
<accession>A0ACA9RE82</accession>
<feature type="non-terminal residue" evidence="1">
    <location>
        <position position="117"/>
    </location>
</feature>
<reference evidence="1" key="1">
    <citation type="submission" date="2021-06" db="EMBL/GenBank/DDBJ databases">
        <authorList>
            <person name="Kallberg Y."/>
            <person name="Tangrot J."/>
            <person name="Rosling A."/>
        </authorList>
    </citation>
    <scope>NUCLEOTIDE SEQUENCE</scope>
    <source>
        <strain evidence="1">MA461A</strain>
    </source>
</reference>
<sequence length="117" mass="13492">MGECQELPDKTGRIFIYTNKLLNRKDYTSKIMTKGSTGNIINHLAVMYQIFKNTPLPTRSTNQDESFTTITKNKPFAETIEKLEESQYSTISYVYHAIQKIKSRLSCSFDPINENND</sequence>
<protein>
    <submittedName>
        <fullName evidence="1">26287_t:CDS:1</fullName>
    </submittedName>
</protein>
<organism evidence="1 2">
    <name type="scientific">Racocetra persica</name>
    <dbReference type="NCBI Taxonomy" id="160502"/>
    <lineage>
        <taxon>Eukaryota</taxon>
        <taxon>Fungi</taxon>
        <taxon>Fungi incertae sedis</taxon>
        <taxon>Mucoromycota</taxon>
        <taxon>Glomeromycotina</taxon>
        <taxon>Glomeromycetes</taxon>
        <taxon>Diversisporales</taxon>
        <taxon>Gigasporaceae</taxon>
        <taxon>Racocetra</taxon>
    </lineage>
</organism>
<dbReference type="Proteomes" id="UP000789920">
    <property type="component" value="Unassembled WGS sequence"/>
</dbReference>
<name>A0ACA9RE82_9GLOM</name>